<dbReference type="AlphaFoldDB" id="A0A848FF74"/>
<dbReference type="RefSeq" id="WP_169162936.1">
    <property type="nucleotide sequence ID" value="NZ_JABBFW010000026.1"/>
</dbReference>
<comment type="caution">
    <text evidence="1">The sequence shown here is derived from an EMBL/GenBank/DDBJ whole genome shotgun (WGS) entry which is preliminary data.</text>
</comment>
<reference evidence="1 2" key="1">
    <citation type="submission" date="2020-04" db="EMBL/GenBank/DDBJ databases">
        <title>Azohydromonas sp. isolated from soil.</title>
        <authorList>
            <person name="Dahal R.H."/>
        </authorList>
    </citation>
    <scope>NUCLEOTIDE SEQUENCE [LARGE SCALE GENOMIC DNA]</scope>
    <source>
        <strain evidence="1 2">G-1-1-14</strain>
    </source>
</reference>
<dbReference type="EMBL" id="JABBFW010000026">
    <property type="protein sequence ID" value="NML18034.1"/>
    <property type="molecule type" value="Genomic_DNA"/>
</dbReference>
<proteinExistence type="predicted"/>
<keyword evidence="2" id="KW-1185">Reference proteome</keyword>
<gene>
    <name evidence="1" type="ORF">HHL10_23980</name>
</gene>
<evidence type="ECO:0000313" key="2">
    <source>
        <dbReference type="Proteomes" id="UP000574067"/>
    </source>
</evidence>
<dbReference type="Proteomes" id="UP000574067">
    <property type="component" value="Unassembled WGS sequence"/>
</dbReference>
<evidence type="ECO:0000313" key="1">
    <source>
        <dbReference type="EMBL" id="NML18034.1"/>
    </source>
</evidence>
<name>A0A848FF74_9BURK</name>
<accession>A0A848FF74</accession>
<organism evidence="1 2">
    <name type="scientific">Azohydromonas caseinilytica</name>
    <dbReference type="NCBI Taxonomy" id="2728836"/>
    <lineage>
        <taxon>Bacteria</taxon>
        <taxon>Pseudomonadati</taxon>
        <taxon>Pseudomonadota</taxon>
        <taxon>Betaproteobacteria</taxon>
        <taxon>Burkholderiales</taxon>
        <taxon>Sphaerotilaceae</taxon>
        <taxon>Azohydromonas</taxon>
    </lineage>
</organism>
<sequence>MNPDKAADFWQAVLAHADLLRAPALSHPDAPDWEEAIAAVSHAVDVLAEAAAAFDERLSVEIDNTPMQDGAAVRLAVTCHGDPQGMEAVLALTGTAPALPADLLVSAFKPPVPREVLAEFSSMDFAGTEVQFQDVRYVAAPSEETPGRYDIGCFLPPSAATEFDADVPGISVAALVLGMGLGELKVMTLVARLGVLLTSEPPPDSVSAWELAEQLSGHVGH</sequence>
<protein>
    <submittedName>
        <fullName evidence="1">Uncharacterized protein</fullName>
    </submittedName>
</protein>